<evidence type="ECO:0000313" key="4">
    <source>
        <dbReference type="EMBL" id="KAF3456568.1"/>
    </source>
</evidence>
<accession>A0A8K0MTZ5</accession>
<dbReference type="PANTHER" id="PTHR31623">
    <property type="entry name" value="F21J9.9"/>
    <property type="match status" value="1"/>
</dbReference>
<keyword evidence="3" id="KW-0012">Acyltransferase</keyword>
<protein>
    <submittedName>
        <fullName evidence="5">Uncharacterized protein</fullName>
    </submittedName>
</protein>
<name>A0A8K0MTZ5_9ROSA</name>
<dbReference type="Proteomes" id="UP000796880">
    <property type="component" value="Unassembled WGS sequence"/>
</dbReference>
<keyword evidence="6" id="KW-1185">Reference proteome</keyword>
<dbReference type="Pfam" id="PF02458">
    <property type="entry name" value="Transferase"/>
    <property type="match status" value="1"/>
</dbReference>
<gene>
    <name evidence="4" type="ORF">FNV43_RR01222</name>
    <name evidence="5" type="ORF">FNV43_RR02358</name>
</gene>
<comment type="caution">
    <text evidence="5">The sequence shown here is derived from an EMBL/GenBank/DDBJ whole genome shotgun (WGS) entry which is preliminary data.</text>
</comment>
<evidence type="ECO:0000313" key="6">
    <source>
        <dbReference type="Proteomes" id="UP000796880"/>
    </source>
</evidence>
<dbReference type="AlphaFoldDB" id="A0A8K0MTZ5"/>
<dbReference type="Gene3D" id="3.30.559.10">
    <property type="entry name" value="Chloramphenicol acetyltransferase-like domain"/>
    <property type="match status" value="2"/>
</dbReference>
<dbReference type="GO" id="GO:0016746">
    <property type="term" value="F:acyltransferase activity"/>
    <property type="evidence" value="ECO:0007669"/>
    <property type="project" value="UniProtKB-KW"/>
</dbReference>
<dbReference type="PANTHER" id="PTHR31623:SF122">
    <property type="entry name" value="HXXXD-TYPE ACYL-TRANSFERASE FAMILY PROTEIN"/>
    <property type="match status" value="1"/>
</dbReference>
<evidence type="ECO:0000313" key="5">
    <source>
        <dbReference type="EMBL" id="KAF3457700.1"/>
    </source>
</evidence>
<keyword evidence="2" id="KW-0808">Transferase</keyword>
<evidence type="ECO:0000256" key="3">
    <source>
        <dbReference type="ARBA" id="ARBA00023315"/>
    </source>
</evidence>
<evidence type="ECO:0000256" key="2">
    <source>
        <dbReference type="ARBA" id="ARBA00022679"/>
    </source>
</evidence>
<evidence type="ECO:0000256" key="1">
    <source>
        <dbReference type="ARBA" id="ARBA00009861"/>
    </source>
</evidence>
<dbReference type="EMBL" id="VOIH02000001">
    <property type="protein sequence ID" value="KAF3457700.1"/>
    <property type="molecule type" value="Genomic_DNA"/>
</dbReference>
<organism evidence="5 6">
    <name type="scientific">Rhamnella rubrinervis</name>
    <dbReference type="NCBI Taxonomy" id="2594499"/>
    <lineage>
        <taxon>Eukaryota</taxon>
        <taxon>Viridiplantae</taxon>
        <taxon>Streptophyta</taxon>
        <taxon>Embryophyta</taxon>
        <taxon>Tracheophyta</taxon>
        <taxon>Spermatophyta</taxon>
        <taxon>Magnoliopsida</taxon>
        <taxon>eudicotyledons</taxon>
        <taxon>Gunneridae</taxon>
        <taxon>Pentapetalae</taxon>
        <taxon>rosids</taxon>
        <taxon>fabids</taxon>
        <taxon>Rosales</taxon>
        <taxon>Rhamnaceae</taxon>
        <taxon>rhamnoid group</taxon>
        <taxon>Rhamneae</taxon>
        <taxon>Rhamnella</taxon>
    </lineage>
</organism>
<dbReference type="EMBL" id="VOIH02000001">
    <property type="protein sequence ID" value="KAF3456568.1"/>
    <property type="molecule type" value="Genomic_DNA"/>
</dbReference>
<proteinExistence type="inferred from homology"/>
<dbReference type="OrthoDB" id="1193784at2759"/>
<sequence length="138" mass="15922">MRTSVFSQTVNIRARTVPPLPENLAGNFFKIYPATLDEKKKIEKAMLECRKLITNEEEVDNYNCSSWFRLPFYKLDFGWGKPLWVSMSGLTFKNFIFLLSSRDGEGIEAWLTLKEEDMALVETNQELLAFSTLDPSVI</sequence>
<reference evidence="5" key="1">
    <citation type="submission" date="2020-03" db="EMBL/GenBank/DDBJ databases">
        <title>A high-quality chromosome-level genome assembly of a woody plant with both climbing and erect habits, Rhamnella rubrinervis.</title>
        <authorList>
            <person name="Lu Z."/>
            <person name="Yang Y."/>
            <person name="Zhu X."/>
            <person name="Sun Y."/>
        </authorList>
    </citation>
    <scope>NUCLEOTIDE SEQUENCE</scope>
    <source>
        <strain evidence="5">BYM</strain>
        <tissue evidence="5">Leaf</tissue>
    </source>
</reference>
<dbReference type="InterPro" id="IPR023213">
    <property type="entry name" value="CAT-like_dom_sf"/>
</dbReference>
<comment type="similarity">
    <text evidence="1">Belongs to the plant acyltransferase family.</text>
</comment>